<dbReference type="EMBL" id="JACGWJ010000014">
    <property type="protein sequence ID" value="KAL0373937.1"/>
    <property type="molecule type" value="Genomic_DNA"/>
</dbReference>
<dbReference type="AlphaFoldDB" id="A0AAW2R1I4"/>
<reference evidence="1" key="2">
    <citation type="journal article" date="2024" name="Plant">
        <title>Genomic evolution and insights into agronomic trait innovations of Sesamum species.</title>
        <authorList>
            <person name="Miao H."/>
            <person name="Wang L."/>
            <person name="Qu L."/>
            <person name="Liu H."/>
            <person name="Sun Y."/>
            <person name="Le M."/>
            <person name="Wang Q."/>
            <person name="Wei S."/>
            <person name="Zheng Y."/>
            <person name="Lin W."/>
            <person name="Duan Y."/>
            <person name="Cao H."/>
            <person name="Xiong S."/>
            <person name="Wang X."/>
            <person name="Wei L."/>
            <person name="Li C."/>
            <person name="Ma Q."/>
            <person name="Ju M."/>
            <person name="Zhao R."/>
            <person name="Li G."/>
            <person name="Mu C."/>
            <person name="Tian Q."/>
            <person name="Mei H."/>
            <person name="Zhang T."/>
            <person name="Gao T."/>
            <person name="Zhang H."/>
        </authorList>
    </citation>
    <scope>NUCLEOTIDE SEQUENCE</scope>
    <source>
        <strain evidence="1">G02</strain>
    </source>
</reference>
<reference evidence="1" key="1">
    <citation type="submission" date="2020-06" db="EMBL/GenBank/DDBJ databases">
        <authorList>
            <person name="Li T."/>
            <person name="Hu X."/>
            <person name="Zhang T."/>
            <person name="Song X."/>
            <person name="Zhang H."/>
            <person name="Dai N."/>
            <person name="Sheng W."/>
            <person name="Hou X."/>
            <person name="Wei L."/>
        </authorList>
    </citation>
    <scope>NUCLEOTIDE SEQUENCE</scope>
    <source>
        <strain evidence="1">G02</strain>
        <tissue evidence="1">Leaf</tissue>
    </source>
</reference>
<evidence type="ECO:0000313" key="1">
    <source>
        <dbReference type="EMBL" id="KAL0373937.1"/>
    </source>
</evidence>
<organism evidence="1">
    <name type="scientific">Sesamum radiatum</name>
    <name type="common">Black benniseed</name>
    <dbReference type="NCBI Taxonomy" id="300843"/>
    <lineage>
        <taxon>Eukaryota</taxon>
        <taxon>Viridiplantae</taxon>
        <taxon>Streptophyta</taxon>
        <taxon>Embryophyta</taxon>
        <taxon>Tracheophyta</taxon>
        <taxon>Spermatophyta</taxon>
        <taxon>Magnoliopsida</taxon>
        <taxon>eudicotyledons</taxon>
        <taxon>Gunneridae</taxon>
        <taxon>Pentapetalae</taxon>
        <taxon>asterids</taxon>
        <taxon>lamiids</taxon>
        <taxon>Lamiales</taxon>
        <taxon>Pedaliaceae</taxon>
        <taxon>Sesamum</taxon>
    </lineage>
</organism>
<gene>
    <name evidence="1" type="ORF">Sradi_3309400</name>
</gene>
<comment type="caution">
    <text evidence="1">The sequence shown here is derived from an EMBL/GenBank/DDBJ whole genome shotgun (WGS) entry which is preliminary data.</text>
</comment>
<name>A0AAW2R1I4_SESRA</name>
<protein>
    <submittedName>
        <fullName evidence="1">Uncharacterized protein</fullName>
    </submittedName>
</protein>
<accession>A0AAW2R1I4</accession>
<sequence length="113" mass="13514">MGTRFKENQGRNPKRVPEHTLWARTMFQPMHPYCAILNLNIIYFRNTEKLIDEWVVALKIVELSMEGFVKIGWDNTPKDTKVNILAGDLKRQCRTARKAYQDTLYWRWILRSE</sequence>
<proteinExistence type="predicted"/>